<proteinExistence type="predicted"/>
<accession>A0A0F0CMT4</accession>
<evidence type="ECO:0000313" key="1">
    <source>
        <dbReference type="EMBL" id="KJJ84582.1"/>
    </source>
</evidence>
<name>A0A0F0CMT4_9BACT</name>
<dbReference type="Proteomes" id="UP000033428">
    <property type="component" value="Unassembled WGS sequence"/>
</dbReference>
<dbReference type="EMBL" id="JYNY01000331">
    <property type="protein sequence ID" value="KJJ84582.1"/>
    <property type="molecule type" value="Genomic_DNA"/>
</dbReference>
<keyword evidence="2" id="KW-1185">Reference proteome</keyword>
<gene>
    <name evidence="1" type="ORF">OMAG_001550</name>
</gene>
<dbReference type="AlphaFoldDB" id="A0A0F0CMT4"/>
<evidence type="ECO:0000313" key="2">
    <source>
        <dbReference type="Proteomes" id="UP000033428"/>
    </source>
</evidence>
<protein>
    <submittedName>
        <fullName evidence="1">Uncharacterized protein</fullName>
    </submittedName>
</protein>
<organism evidence="1 2">
    <name type="scientific">Candidatus Omnitrophus magneticus</name>
    <dbReference type="NCBI Taxonomy" id="1609969"/>
    <lineage>
        <taxon>Bacteria</taxon>
        <taxon>Pseudomonadati</taxon>
        <taxon>Candidatus Omnitrophota</taxon>
        <taxon>Candidatus Omnitrophus</taxon>
    </lineage>
</organism>
<comment type="caution">
    <text evidence="1">The sequence shown here is derived from an EMBL/GenBank/DDBJ whole genome shotgun (WGS) entry which is preliminary data.</text>
</comment>
<sequence>MTIYIFPAGWKNQIYVLGRGKMDLKVIMSRSQRYIRQVQTK</sequence>
<reference evidence="1 2" key="1">
    <citation type="submission" date="2015-02" db="EMBL/GenBank/DDBJ databases">
        <title>Single-cell genomics of uncultivated deep-branching MTB reveals a conserved set of magnetosome genes.</title>
        <authorList>
            <person name="Kolinko S."/>
            <person name="Richter M."/>
            <person name="Glockner F.O."/>
            <person name="Brachmann A."/>
            <person name="Schuler D."/>
        </authorList>
    </citation>
    <scope>NUCLEOTIDE SEQUENCE [LARGE SCALE GENOMIC DNA]</scope>
    <source>
        <strain evidence="1">SKK-01</strain>
    </source>
</reference>